<dbReference type="InterPro" id="IPR018389">
    <property type="entry name" value="DctP_fam"/>
</dbReference>
<dbReference type="PANTHER" id="PTHR33376">
    <property type="match status" value="1"/>
</dbReference>
<name>A0A3D5QBD3_FLESI</name>
<gene>
    <name evidence="3" type="ORF">DHM44_02250</name>
</gene>
<dbReference type="NCBIfam" id="NF037995">
    <property type="entry name" value="TRAP_S1"/>
    <property type="match status" value="1"/>
</dbReference>
<organism evidence="3 4">
    <name type="scientific">Flexistipes sinusarabici</name>
    <dbReference type="NCBI Taxonomy" id="2352"/>
    <lineage>
        <taxon>Bacteria</taxon>
        <taxon>Pseudomonadati</taxon>
        <taxon>Deferribacterota</taxon>
        <taxon>Deferribacteres</taxon>
        <taxon>Deferribacterales</taxon>
        <taxon>Flexistipitaceae</taxon>
        <taxon>Flexistipes</taxon>
    </lineage>
</organism>
<dbReference type="Proteomes" id="UP000262325">
    <property type="component" value="Unassembled WGS sequence"/>
</dbReference>
<dbReference type="EMBL" id="DPPF01000047">
    <property type="protein sequence ID" value="HCW92482.1"/>
    <property type="molecule type" value="Genomic_DNA"/>
</dbReference>
<comment type="caution">
    <text evidence="3">The sequence shown here is derived from an EMBL/GenBank/DDBJ whole genome shotgun (WGS) entry which is preliminary data.</text>
</comment>
<evidence type="ECO:0000313" key="3">
    <source>
        <dbReference type="EMBL" id="HCW92482.1"/>
    </source>
</evidence>
<dbReference type="GO" id="GO:0055085">
    <property type="term" value="P:transmembrane transport"/>
    <property type="evidence" value="ECO:0007669"/>
    <property type="project" value="InterPro"/>
</dbReference>
<evidence type="ECO:0000256" key="2">
    <source>
        <dbReference type="SAM" id="SignalP"/>
    </source>
</evidence>
<dbReference type="AlphaFoldDB" id="A0A3D5QBD3"/>
<feature type="chain" id="PRO_5017783688" evidence="2">
    <location>
        <begin position="21"/>
        <end position="323"/>
    </location>
</feature>
<dbReference type="Pfam" id="PF03480">
    <property type="entry name" value="DctP"/>
    <property type="match status" value="1"/>
</dbReference>
<accession>A0A3D5QBD3</accession>
<reference evidence="3 4" key="1">
    <citation type="journal article" date="2018" name="Nat. Biotechnol.">
        <title>A standardized bacterial taxonomy based on genome phylogeny substantially revises the tree of life.</title>
        <authorList>
            <person name="Parks D.H."/>
            <person name="Chuvochina M."/>
            <person name="Waite D.W."/>
            <person name="Rinke C."/>
            <person name="Skarshewski A."/>
            <person name="Chaumeil P.A."/>
            <person name="Hugenholtz P."/>
        </authorList>
    </citation>
    <scope>NUCLEOTIDE SEQUENCE [LARGE SCALE GENOMIC DNA]</scope>
    <source>
        <strain evidence="3">UBA8672</strain>
    </source>
</reference>
<dbReference type="CDD" id="cd13602">
    <property type="entry name" value="PBP2_TRAP_BpDctp6_7"/>
    <property type="match status" value="1"/>
</dbReference>
<dbReference type="Gene3D" id="3.40.190.170">
    <property type="entry name" value="Bacterial extracellular solute-binding protein, family 7"/>
    <property type="match status" value="1"/>
</dbReference>
<protein>
    <submittedName>
        <fullName evidence="3">ABC transporter substrate-binding protein</fullName>
    </submittedName>
</protein>
<keyword evidence="1 2" id="KW-0732">Signal</keyword>
<dbReference type="RefSeq" id="WP_273266643.1">
    <property type="nucleotide sequence ID" value="NZ_JAAZVV010000091.1"/>
</dbReference>
<evidence type="ECO:0000313" key="4">
    <source>
        <dbReference type="Proteomes" id="UP000262325"/>
    </source>
</evidence>
<dbReference type="InterPro" id="IPR038404">
    <property type="entry name" value="TRAP_DctP_sf"/>
</dbReference>
<evidence type="ECO:0000256" key="1">
    <source>
        <dbReference type="ARBA" id="ARBA00022729"/>
    </source>
</evidence>
<dbReference type="PANTHER" id="PTHR33376:SF4">
    <property type="entry name" value="SIALIC ACID-BINDING PERIPLASMIC PROTEIN SIAP"/>
    <property type="match status" value="1"/>
</dbReference>
<sequence length="323" mass="35694">MKKLLLFLIFTCFITSGVFAADVKMNLNAIYGQNSFHTQGAMYFADLVEEYTDGSVDITVHPGGSLGFKGPELLKAVKDAQVPMSDILMGVVAGSEHVFGISSLPRLASSFDEAKELYEDTKPLYKEAAAKWNQKFLYAAPWPPSGLVTKNKVETAADIKNAKIRTYDKNGANFLRELGAAGISMPWGEVYSALRTGLIDGVLTSAESAKNGKFWEVLGHFNNINYAFPLNMVTINKDYWDSLSDEQQKAMLKAAAETEKHQWESSEAKTKEAIKIIEENGIVISQPSEKFAEQMDAAAKVIVNNYLEDASSETEKVLEKYIK</sequence>
<feature type="signal peptide" evidence="2">
    <location>
        <begin position="1"/>
        <end position="20"/>
    </location>
</feature>
<proteinExistence type="predicted"/>